<dbReference type="PROSITE" id="PS51892">
    <property type="entry name" value="SUBTILASE"/>
    <property type="match status" value="1"/>
</dbReference>
<dbReference type="InterPro" id="IPR036439">
    <property type="entry name" value="Dockerin_dom_sf"/>
</dbReference>
<feature type="chain" id="PRO_5021927239" evidence="6">
    <location>
        <begin position="20"/>
        <end position="622"/>
    </location>
</feature>
<keyword evidence="6" id="KW-0732">Signal</keyword>
<dbReference type="PANTHER" id="PTHR43806">
    <property type="entry name" value="PEPTIDASE S8"/>
    <property type="match status" value="1"/>
</dbReference>
<dbReference type="InterPro" id="IPR023828">
    <property type="entry name" value="Peptidase_S8_Ser-AS"/>
</dbReference>
<comment type="similarity">
    <text evidence="1 5">Belongs to the peptidase S8 family.</text>
</comment>
<evidence type="ECO:0000313" key="9">
    <source>
        <dbReference type="Proteomes" id="UP000317429"/>
    </source>
</evidence>
<dbReference type="KEGG" id="pnd:Pla175_04770"/>
<dbReference type="PROSITE" id="PS00018">
    <property type="entry name" value="EF_HAND_1"/>
    <property type="match status" value="1"/>
</dbReference>
<evidence type="ECO:0000259" key="7">
    <source>
        <dbReference type="Pfam" id="PF00082"/>
    </source>
</evidence>
<reference evidence="8 9" key="1">
    <citation type="submission" date="2019-02" db="EMBL/GenBank/DDBJ databases">
        <title>Deep-cultivation of Planctomycetes and their phenomic and genomic characterization uncovers novel biology.</title>
        <authorList>
            <person name="Wiegand S."/>
            <person name="Jogler M."/>
            <person name="Boedeker C."/>
            <person name="Pinto D."/>
            <person name="Vollmers J."/>
            <person name="Rivas-Marin E."/>
            <person name="Kohn T."/>
            <person name="Peeters S.H."/>
            <person name="Heuer A."/>
            <person name="Rast P."/>
            <person name="Oberbeckmann S."/>
            <person name="Bunk B."/>
            <person name="Jeske O."/>
            <person name="Meyerdierks A."/>
            <person name="Storesund J.E."/>
            <person name="Kallscheuer N."/>
            <person name="Luecker S."/>
            <person name="Lage O.M."/>
            <person name="Pohl T."/>
            <person name="Merkel B.J."/>
            <person name="Hornburger P."/>
            <person name="Mueller R.-W."/>
            <person name="Bruemmer F."/>
            <person name="Labrenz M."/>
            <person name="Spormann A.M."/>
            <person name="Op den Camp H."/>
            <person name="Overmann J."/>
            <person name="Amann R."/>
            <person name="Jetten M.S.M."/>
            <person name="Mascher T."/>
            <person name="Medema M.H."/>
            <person name="Devos D.P."/>
            <person name="Kaster A.-K."/>
            <person name="Ovreas L."/>
            <person name="Rohde M."/>
            <person name="Galperin M.Y."/>
            <person name="Jogler C."/>
        </authorList>
    </citation>
    <scope>NUCLEOTIDE SEQUENCE [LARGE SCALE GENOMIC DNA]</scope>
    <source>
        <strain evidence="8 9">Pla175</strain>
    </source>
</reference>
<feature type="signal peptide" evidence="6">
    <location>
        <begin position="1"/>
        <end position="19"/>
    </location>
</feature>
<dbReference type="GO" id="GO:0006508">
    <property type="term" value="P:proteolysis"/>
    <property type="evidence" value="ECO:0007669"/>
    <property type="project" value="UniProtKB-KW"/>
</dbReference>
<comment type="caution">
    <text evidence="5">Lacks conserved residue(s) required for the propagation of feature annotation.</text>
</comment>
<keyword evidence="3 8" id="KW-0378">Hydrolase</keyword>
<sequence length="622" mass="63552" precursor="true">MQLLRCFLIGLLCTTYAPAAVALNTSTLPAGANLGWSPLVGVGGSVRVGLLDTLPYGILPQNNLGVRLIEQVSFLDLAPADQPAAMPEGFDPHETLAADVIAGASATHPGIASGASIHLASINDSPSLRAGAAWLANHAQADVWNFSFGFGENQNGQSSDELFIDWIATASGALVVQSAGNNGQTVNRIANPGGFFNGITVGAMDELTQGRSTYSSYRLNGCAECRAKPDILAPGNFVTDGLTQSQTGTSFAAPHVAGTAAVLLEIADSQLGADPARLFARATILNSARKRGVGGPAPGLSQSFDFGANNATNDRNYLVAGDQALQTGAAGLTGSWTPTEWSVAAGVFTTTRPLDEEQGVGLLDTQRSVIQTVAGRQGPGSVAAIGWDLGSQCDCGAGALSYTLGSAAAQGAFLTATLVWDRVVMEADGDGVIESSDSYTAAPLEHLSLLVRDGLGQVVAQSLSIDDNLQHLHVPLALAASGDYSIEVAGATTPTPFGLAWWLSDAGLLPGDFDRDGSVTLQDLAVWRSGFGATSIARGGITPGDANGDLAIDAADYSLWRDHLGQSIFPAATAGVAAPEPTGLALGVLLALAAAAGAGRLRPTRHVGFAQFHSPTAADSNG</sequence>
<dbReference type="InterPro" id="IPR018247">
    <property type="entry name" value="EF_Hand_1_Ca_BS"/>
</dbReference>
<keyword evidence="9" id="KW-1185">Reference proteome</keyword>
<dbReference type="GO" id="GO:0005615">
    <property type="term" value="C:extracellular space"/>
    <property type="evidence" value="ECO:0007669"/>
    <property type="project" value="TreeGrafter"/>
</dbReference>
<dbReference type="SUPFAM" id="SSF52743">
    <property type="entry name" value="Subtilisin-like"/>
    <property type="match status" value="1"/>
</dbReference>
<dbReference type="GO" id="GO:0000272">
    <property type="term" value="P:polysaccharide catabolic process"/>
    <property type="evidence" value="ECO:0007669"/>
    <property type="project" value="InterPro"/>
</dbReference>
<feature type="domain" description="Peptidase S8/S53" evidence="7">
    <location>
        <begin position="85"/>
        <end position="295"/>
    </location>
</feature>
<dbReference type="InterPro" id="IPR036852">
    <property type="entry name" value="Peptidase_S8/S53_dom_sf"/>
</dbReference>
<dbReference type="Proteomes" id="UP000317429">
    <property type="component" value="Chromosome"/>
</dbReference>
<dbReference type="Pfam" id="PF00082">
    <property type="entry name" value="Peptidase_S8"/>
    <property type="match status" value="1"/>
</dbReference>
<dbReference type="PANTHER" id="PTHR43806:SF11">
    <property type="entry name" value="CEREVISIN-RELATED"/>
    <property type="match status" value="1"/>
</dbReference>
<evidence type="ECO:0000256" key="5">
    <source>
        <dbReference type="PROSITE-ProRule" id="PRU01240"/>
    </source>
</evidence>
<evidence type="ECO:0000256" key="2">
    <source>
        <dbReference type="ARBA" id="ARBA00022670"/>
    </source>
</evidence>
<evidence type="ECO:0000256" key="4">
    <source>
        <dbReference type="ARBA" id="ARBA00022825"/>
    </source>
</evidence>
<dbReference type="InterPro" id="IPR050131">
    <property type="entry name" value="Peptidase_S8_subtilisin-like"/>
</dbReference>
<protein>
    <submittedName>
        <fullName evidence="8">Extracellular serine proteinase</fullName>
        <ecNumber evidence="8">3.4.21.-</ecNumber>
    </submittedName>
</protein>
<evidence type="ECO:0000313" key="8">
    <source>
        <dbReference type="EMBL" id="QDU87121.1"/>
    </source>
</evidence>
<accession>A0A518D6N8</accession>
<keyword evidence="4" id="KW-0720">Serine protease</keyword>
<dbReference type="EMBL" id="CP036291">
    <property type="protein sequence ID" value="QDU87121.1"/>
    <property type="molecule type" value="Genomic_DNA"/>
</dbReference>
<evidence type="ECO:0000256" key="1">
    <source>
        <dbReference type="ARBA" id="ARBA00011073"/>
    </source>
</evidence>
<dbReference type="GO" id="GO:0004252">
    <property type="term" value="F:serine-type endopeptidase activity"/>
    <property type="evidence" value="ECO:0007669"/>
    <property type="project" value="InterPro"/>
</dbReference>
<name>A0A518D6N8_9BACT</name>
<dbReference type="PROSITE" id="PS00138">
    <property type="entry name" value="SUBTILASE_SER"/>
    <property type="match status" value="1"/>
</dbReference>
<keyword evidence="2" id="KW-0645">Protease</keyword>
<dbReference type="OrthoDB" id="254589at2"/>
<proteinExistence type="inferred from homology"/>
<evidence type="ECO:0000256" key="6">
    <source>
        <dbReference type="SAM" id="SignalP"/>
    </source>
</evidence>
<dbReference type="EC" id="3.4.21.-" evidence="8"/>
<gene>
    <name evidence="8" type="ORF">Pla175_04770</name>
</gene>
<evidence type="ECO:0000256" key="3">
    <source>
        <dbReference type="ARBA" id="ARBA00022801"/>
    </source>
</evidence>
<dbReference type="AlphaFoldDB" id="A0A518D6N8"/>
<dbReference type="Gene3D" id="3.40.50.200">
    <property type="entry name" value="Peptidase S8/S53 domain"/>
    <property type="match status" value="1"/>
</dbReference>
<dbReference type="InterPro" id="IPR000209">
    <property type="entry name" value="Peptidase_S8/S53_dom"/>
</dbReference>
<dbReference type="Gene3D" id="1.10.1330.10">
    <property type="entry name" value="Dockerin domain"/>
    <property type="match status" value="1"/>
</dbReference>
<dbReference type="SUPFAM" id="SSF63446">
    <property type="entry name" value="Type I dockerin domain"/>
    <property type="match status" value="1"/>
</dbReference>
<organism evidence="8 9">
    <name type="scientific">Pirellulimonas nuda</name>
    <dbReference type="NCBI Taxonomy" id="2528009"/>
    <lineage>
        <taxon>Bacteria</taxon>
        <taxon>Pseudomonadati</taxon>
        <taxon>Planctomycetota</taxon>
        <taxon>Planctomycetia</taxon>
        <taxon>Pirellulales</taxon>
        <taxon>Lacipirellulaceae</taxon>
        <taxon>Pirellulimonas</taxon>
    </lineage>
</organism>